<organism evidence="10">
    <name type="scientific">Medioppia subpectinata</name>
    <dbReference type="NCBI Taxonomy" id="1979941"/>
    <lineage>
        <taxon>Eukaryota</taxon>
        <taxon>Metazoa</taxon>
        <taxon>Ecdysozoa</taxon>
        <taxon>Arthropoda</taxon>
        <taxon>Chelicerata</taxon>
        <taxon>Arachnida</taxon>
        <taxon>Acari</taxon>
        <taxon>Acariformes</taxon>
        <taxon>Sarcoptiformes</taxon>
        <taxon>Oribatida</taxon>
        <taxon>Brachypylina</taxon>
        <taxon>Oppioidea</taxon>
        <taxon>Oppiidae</taxon>
        <taxon>Medioppia</taxon>
    </lineage>
</organism>
<keyword evidence="8" id="KW-0539">Nucleus</keyword>
<keyword evidence="5" id="KW-0547">Nucleotide-binding</keyword>
<reference evidence="10" key="1">
    <citation type="submission" date="2020-11" db="EMBL/GenBank/DDBJ databases">
        <authorList>
            <person name="Tran Van P."/>
        </authorList>
    </citation>
    <scope>NUCLEOTIDE SEQUENCE</scope>
</reference>
<dbReference type="Gene3D" id="3.30.200.20">
    <property type="entry name" value="Phosphorylase Kinase, domain 1"/>
    <property type="match status" value="1"/>
</dbReference>
<evidence type="ECO:0000256" key="8">
    <source>
        <dbReference type="ARBA" id="ARBA00023242"/>
    </source>
</evidence>
<dbReference type="SUPFAM" id="SSF56112">
    <property type="entry name" value="Protein kinase-like (PK-like)"/>
    <property type="match status" value="1"/>
</dbReference>
<dbReference type="PROSITE" id="PS00108">
    <property type="entry name" value="PROTEIN_KINASE_ST"/>
    <property type="match status" value="1"/>
</dbReference>
<accession>A0A7R9Q9T0</accession>
<evidence type="ECO:0000256" key="4">
    <source>
        <dbReference type="ARBA" id="ARBA00022679"/>
    </source>
</evidence>
<comment type="subcellular location">
    <subcellularLocation>
        <location evidence="1">Nucleus</location>
    </subcellularLocation>
</comment>
<keyword evidence="11" id="KW-1185">Reference proteome</keyword>
<dbReference type="GO" id="GO:0008353">
    <property type="term" value="F:RNA polymerase II CTD heptapeptide repeat kinase activity"/>
    <property type="evidence" value="ECO:0007669"/>
    <property type="project" value="TreeGrafter"/>
</dbReference>
<evidence type="ECO:0000256" key="2">
    <source>
        <dbReference type="ARBA" id="ARBA00006485"/>
    </source>
</evidence>
<keyword evidence="4" id="KW-0808">Transferase</keyword>
<protein>
    <recommendedName>
        <fullName evidence="9">Protein kinase domain-containing protein</fullName>
    </recommendedName>
</protein>
<dbReference type="Pfam" id="PF00069">
    <property type="entry name" value="Pkinase"/>
    <property type="match status" value="1"/>
</dbReference>
<dbReference type="SMART" id="SM00220">
    <property type="entry name" value="S_TKc"/>
    <property type="match status" value="1"/>
</dbReference>
<evidence type="ECO:0000256" key="3">
    <source>
        <dbReference type="ARBA" id="ARBA00022527"/>
    </source>
</evidence>
<dbReference type="EMBL" id="OC873213">
    <property type="protein sequence ID" value="CAD7636272.1"/>
    <property type="molecule type" value="Genomic_DNA"/>
</dbReference>
<dbReference type="GO" id="GO:0004693">
    <property type="term" value="F:cyclin-dependent protein serine/threonine kinase activity"/>
    <property type="evidence" value="ECO:0007669"/>
    <property type="project" value="TreeGrafter"/>
</dbReference>
<dbReference type="OrthoDB" id="204883at2759"/>
<evidence type="ECO:0000256" key="1">
    <source>
        <dbReference type="ARBA" id="ARBA00004123"/>
    </source>
</evidence>
<evidence type="ECO:0000256" key="6">
    <source>
        <dbReference type="ARBA" id="ARBA00022777"/>
    </source>
</evidence>
<dbReference type="PANTHER" id="PTHR24056:SF233">
    <property type="entry name" value="CYCLIN-DEPENDENT KINASE 9"/>
    <property type="match status" value="1"/>
</dbReference>
<dbReference type="PANTHER" id="PTHR24056">
    <property type="entry name" value="CELL DIVISION PROTEIN KINASE"/>
    <property type="match status" value="1"/>
</dbReference>
<dbReference type="InterPro" id="IPR050108">
    <property type="entry name" value="CDK"/>
</dbReference>
<keyword evidence="3" id="KW-0723">Serine/threonine-protein kinase</keyword>
<sequence>MIQGTFGEVLKARDRHTGRVVALKRVLTDNDERQGFPLASCREIKILEPLNHKNISVNTTAAPQTTRSVRPLFIWCWSSVSTTCAELLANRTVRFSMGEIKKVMQQLLNALFSIHSQKILHRDMKAANILITKNVVLKLADFGLARAISSCNTNKSYTNKVVTL</sequence>
<dbReference type="GO" id="GO:0005634">
    <property type="term" value="C:nucleus"/>
    <property type="evidence" value="ECO:0007669"/>
    <property type="project" value="UniProtKB-SubCell"/>
</dbReference>
<feature type="non-terminal residue" evidence="10">
    <location>
        <position position="164"/>
    </location>
</feature>
<dbReference type="InterPro" id="IPR011009">
    <property type="entry name" value="Kinase-like_dom_sf"/>
</dbReference>
<evidence type="ECO:0000313" key="11">
    <source>
        <dbReference type="Proteomes" id="UP000759131"/>
    </source>
</evidence>
<dbReference type="InterPro" id="IPR008271">
    <property type="entry name" value="Ser/Thr_kinase_AS"/>
</dbReference>
<keyword evidence="6" id="KW-0418">Kinase</keyword>
<evidence type="ECO:0000259" key="9">
    <source>
        <dbReference type="PROSITE" id="PS50011"/>
    </source>
</evidence>
<comment type="similarity">
    <text evidence="2">Belongs to the protein kinase superfamily. CMGC Ser/Thr protein kinase family. CDC2/CDKX subfamily.</text>
</comment>
<evidence type="ECO:0000256" key="5">
    <source>
        <dbReference type="ARBA" id="ARBA00022741"/>
    </source>
</evidence>
<evidence type="ECO:0000313" key="10">
    <source>
        <dbReference type="EMBL" id="CAD7636272.1"/>
    </source>
</evidence>
<evidence type="ECO:0000256" key="7">
    <source>
        <dbReference type="ARBA" id="ARBA00022840"/>
    </source>
</evidence>
<keyword evidence="7" id="KW-0067">ATP-binding</keyword>
<dbReference type="PROSITE" id="PS50011">
    <property type="entry name" value="PROTEIN_KINASE_DOM"/>
    <property type="match status" value="1"/>
</dbReference>
<dbReference type="InterPro" id="IPR000719">
    <property type="entry name" value="Prot_kinase_dom"/>
</dbReference>
<dbReference type="GO" id="GO:0005524">
    <property type="term" value="F:ATP binding"/>
    <property type="evidence" value="ECO:0007669"/>
    <property type="project" value="UniProtKB-KW"/>
</dbReference>
<dbReference type="Proteomes" id="UP000759131">
    <property type="component" value="Unassembled WGS sequence"/>
</dbReference>
<gene>
    <name evidence="10" type="ORF">OSB1V03_LOCUS16574</name>
</gene>
<name>A0A7R9Q9T0_9ACAR</name>
<proteinExistence type="inferred from homology"/>
<dbReference type="Gene3D" id="1.10.510.10">
    <property type="entry name" value="Transferase(Phosphotransferase) domain 1"/>
    <property type="match status" value="1"/>
</dbReference>
<feature type="domain" description="Protein kinase" evidence="9">
    <location>
        <begin position="1"/>
        <end position="164"/>
    </location>
</feature>
<dbReference type="AlphaFoldDB" id="A0A7R9Q9T0"/>
<dbReference type="EMBL" id="CAJPIZ010018638">
    <property type="protein sequence ID" value="CAG2116615.1"/>
    <property type="molecule type" value="Genomic_DNA"/>
</dbReference>